<accession>A0A3N3DQM2</accession>
<evidence type="ECO:0000313" key="2">
    <source>
        <dbReference type="Proteomes" id="UP000278792"/>
    </source>
</evidence>
<comment type="caution">
    <text evidence="1">The sequence shown here is derived from an EMBL/GenBank/DDBJ whole genome shotgun (WGS) entry which is preliminary data.</text>
</comment>
<dbReference type="AlphaFoldDB" id="A0A3N3DQM2"/>
<proteinExistence type="predicted"/>
<protein>
    <submittedName>
        <fullName evidence="1">Uncharacterized protein</fullName>
    </submittedName>
</protein>
<evidence type="ECO:0000313" key="1">
    <source>
        <dbReference type="EMBL" id="ROV56764.1"/>
    </source>
</evidence>
<gene>
    <name evidence="1" type="ORF">EGH82_23325</name>
</gene>
<name>A0A3N3DQM2_9VIBR</name>
<dbReference type="EMBL" id="RKIK01000170">
    <property type="protein sequence ID" value="ROV56764.1"/>
    <property type="molecule type" value="Genomic_DNA"/>
</dbReference>
<organism evidence="1 2">
    <name type="scientific">Vibrio ponticus</name>
    <dbReference type="NCBI Taxonomy" id="265668"/>
    <lineage>
        <taxon>Bacteria</taxon>
        <taxon>Pseudomonadati</taxon>
        <taxon>Pseudomonadota</taxon>
        <taxon>Gammaproteobacteria</taxon>
        <taxon>Vibrionales</taxon>
        <taxon>Vibrionaceae</taxon>
        <taxon>Vibrio</taxon>
    </lineage>
</organism>
<sequence length="231" mass="26545">MASVLIFFLTVIFVLNPLMKWQTENKPPVGASENDHFIRVQGLKPIDAQVRATAIFYGGGEECRSFFWSASDGKKRQGAKAVFKIEHDFSPVPDRYELRIPYQKYQSSGCDMTLWQINVGAINAFDDVGFADLRIYPPRMESDKVIGPHSLIEAKNCRARYYDDLQEWSSGLACSFFVDDKMRDKKSDLVIFNAYSVYLNFLQFDDETTIYYDILAGENYRSVPLESKMDE</sequence>
<dbReference type="Proteomes" id="UP000278792">
    <property type="component" value="Unassembled WGS sequence"/>
</dbReference>
<reference evidence="1 2" key="1">
    <citation type="submission" date="2018-11" db="EMBL/GenBank/DDBJ databases">
        <title>Vibrio ponticus strain CAIM 1751 pathogenic for the snapper Lutjanus guttatus.</title>
        <authorList>
            <person name="Soto-Rodriguez S."/>
            <person name="Lozano-Olvera R."/>
            <person name="Gomez-Gil B."/>
        </authorList>
    </citation>
    <scope>NUCLEOTIDE SEQUENCE [LARGE SCALE GENOMIC DNA]</scope>
    <source>
        <strain evidence="1 2">CAIM 1751</strain>
    </source>
</reference>